<feature type="chain" id="PRO_5035203902" evidence="1">
    <location>
        <begin position="25"/>
        <end position="247"/>
    </location>
</feature>
<dbReference type="Pfam" id="PF01522">
    <property type="entry name" value="Polysacc_deac_1"/>
    <property type="match status" value="1"/>
</dbReference>
<dbReference type="EMBL" id="JADOUF010000001">
    <property type="protein sequence ID" value="MBG6139461.1"/>
    <property type="molecule type" value="Genomic_DNA"/>
</dbReference>
<dbReference type="InterPro" id="IPR011330">
    <property type="entry name" value="Glyco_hydro/deAcase_b/a-brl"/>
</dbReference>
<dbReference type="PROSITE" id="PS51257">
    <property type="entry name" value="PROKAR_LIPOPROTEIN"/>
    <property type="match status" value="1"/>
</dbReference>
<dbReference type="GO" id="GO:0005975">
    <property type="term" value="P:carbohydrate metabolic process"/>
    <property type="evidence" value="ECO:0007669"/>
    <property type="project" value="InterPro"/>
</dbReference>
<dbReference type="GO" id="GO:0016810">
    <property type="term" value="F:hydrolase activity, acting on carbon-nitrogen (but not peptide) bonds"/>
    <property type="evidence" value="ECO:0007669"/>
    <property type="project" value="InterPro"/>
</dbReference>
<dbReference type="PROSITE" id="PS51677">
    <property type="entry name" value="NODB"/>
    <property type="match status" value="1"/>
</dbReference>
<accession>A0A8J7KMR7</accession>
<dbReference type="CDD" id="cd10917">
    <property type="entry name" value="CE4_NodB_like_6s_7s"/>
    <property type="match status" value="1"/>
</dbReference>
<sequence>MLLRRVLVALLTLPLLVACDHTTAAWREPKPPPPPVIVRTTQPPPVVRPEFTPYETIKNTGGPDAALTFDDGPSPTYTPQILALLKQYGIKATFCLIGTEAQEYPALVQAIARDGHTLCNHSWHHELGLGSWSPDAIRANLSRTNDAIHRAVPGAQIRYYRQPGGMWSPTLIDVARSLGMRSLHWSVDTKDWTQPGADAIYTTVFTQTQAGSIVLMHDAGGNRSGTLTACRRLFPQLKTRMTLVAMP</sequence>
<feature type="signal peptide" evidence="1">
    <location>
        <begin position="1"/>
        <end position="24"/>
    </location>
</feature>
<dbReference type="AlphaFoldDB" id="A0A8J7KMR7"/>
<reference evidence="3" key="1">
    <citation type="submission" date="2020-11" db="EMBL/GenBank/DDBJ databases">
        <title>Sequencing the genomes of 1000 actinobacteria strains.</title>
        <authorList>
            <person name="Klenk H.-P."/>
        </authorList>
    </citation>
    <scope>NUCLEOTIDE SEQUENCE</scope>
    <source>
        <strain evidence="3">DSM 45356</strain>
    </source>
</reference>
<proteinExistence type="predicted"/>
<keyword evidence="4" id="KW-1185">Reference proteome</keyword>
<dbReference type="RefSeq" id="WP_197006115.1">
    <property type="nucleotide sequence ID" value="NZ_BONS01000008.1"/>
</dbReference>
<name>A0A8J7KMR7_9ACTN</name>
<protein>
    <submittedName>
        <fullName evidence="3">Peptidoglycan/xylan/chitin deacetylase (PgdA/CDA1 family)</fullName>
    </submittedName>
</protein>
<organism evidence="3 4">
    <name type="scientific">Longispora fulva</name>
    <dbReference type="NCBI Taxonomy" id="619741"/>
    <lineage>
        <taxon>Bacteria</taxon>
        <taxon>Bacillati</taxon>
        <taxon>Actinomycetota</taxon>
        <taxon>Actinomycetes</taxon>
        <taxon>Micromonosporales</taxon>
        <taxon>Micromonosporaceae</taxon>
        <taxon>Longispora</taxon>
    </lineage>
</organism>
<dbReference type="InterPro" id="IPR050248">
    <property type="entry name" value="Polysacc_deacetylase_ArnD"/>
</dbReference>
<dbReference type="Gene3D" id="3.20.20.370">
    <property type="entry name" value="Glycoside hydrolase/deacetylase"/>
    <property type="match status" value="1"/>
</dbReference>
<feature type="domain" description="NodB homology" evidence="2">
    <location>
        <begin position="63"/>
        <end position="245"/>
    </location>
</feature>
<dbReference type="SUPFAM" id="SSF88713">
    <property type="entry name" value="Glycoside hydrolase/deacetylase"/>
    <property type="match status" value="1"/>
</dbReference>
<dbReference type="PANTHER" id="PTHR10587">
    <property type="entry name" value="GLYCOSYL TRANSFERASE-RELATED"/>
    <property type="match status" value="1"/>
</dbReference>
<keyword evidence="1" id="KW-0732">Signal</keyword>
<evidence type="ECO:0000313" key="4">
    <source>
        <dbReference type="Proteomes" id="UP000622552"/>
    </source>
</evidence>
<dbReference type="InterPro" id="IPR002509">
    <property type="entry name" value="NODB_dom"/>
</dbReference>
<evidence type="ECO:0000256" key="1">
    <source>
        <dbReference type="SAM" id="SignalP"/>
    </source>
</evidence>
<dbReference type="Proteomes" id="UP000622552">
    <property type="component" value="Unassembled WGS sequence"/>
</dbReference>
<evidence type="ECO:0000259" key="2">
    <source>
        <dbReference type="PROSITE" id="PS51677"/>
    </source>
</evidence>
<comment type="caution">
    <text evidence="3">The sequence shown here is derived from an EMBL/GenBank/DDBJ whole genome shotgun (WGS) entry which is preliminary data.</text>
</comment>
<evidence type="ECO:0000313" key="3">
    <source>
        <dbReference type="EMBL" id="MBG6139461.1"/>
    </source>
</evidence>
<gene>
    <name evidence="3" type="ORF">IW245_005655</name>
</gene>